<protein>
    <submittedName>
        <fullName evidence="1">Uncharacterized protein</fullName>
    </submittedName>
</protein>
<organism evidence="1 2">
    <name type="scientific">Porites evermanni</name>
    <dbReference type="NCBI Taxonomy" id="104178"/>
    <lineage>
        <taxon>Eukaryota</taxon>
        <taxon>Metazoa</taxon>
        <taxon>Cnidaria</taxon>
        <taxon>Anthozoa</taxon>
        <taxon>Hexacorallia</taxon>
        <taxon>Scleractinia</taxon>
        <taxon>Fungiina</taxon>
        <taxon>Poritidae</taxon>
        <taxon>Porites</taxon>
    </lineage>
</organism>
<evidence type="ECO:0000313" key="1">
    <source>
        <dbReference type="EMBL" id="CAH3024371.1"/>
    </source>
</evidence>
<name>A0ABN8M7B2_9CNID</name>
<evidence type="ECO:0000313" key="2">
    <source>
        <dbReference type="Proteomes" id="UP001159427"/>
    </source>
</evidence>
<comment type="caution">
    <text evidence="1">The sequence shown here is derived from an EMBL/GenBank/DDBJ whole genome shotgun (WGS) entry which is preliminary data.</text>
</comment>
<dbReference type="Proteomes" id="UP001159427">
    <property type="component" value="Unassembled WGS sequence"/>
</dbReference>
<accession>A0ABN8M7B2</accession>
<sequence length="113" mass="12631">MAEGNIHIASKFVDVISGQACADVSMLSFRDPDSFVAGNLQHHFPAWELIANIAPFDLTSKILLWIKNCVDVHDFFQPYRGENFDSALPPHRIFSSASSCKPFAQFIFDAIID</sequence>
<proteinExistence type="predicted"/>
<reference evidence="1 2" key="1">
    <citation type="submission" date="2022-05" db="EMBL/GenBank/DDBJ databases">
        <authorList>
            <consortium name="Genoscope - CEA"/>
            <person name="William W."/>
        </authorList>
    </citation>
    <scope>NUCLEOTIDE SEQUENCE [LARGE SCALE GENOMIC DNA]</scope>
</reference>
<keyword evidence="2" id="KW-1185">Reference proteome</keyword>
<dbReference type="EMBL" id="CALNXI010000301">
    <property type="protein sequence ID" value="CAH3024371.1"/>
    <property type="molecule type" value="Genomic_DNA"/>
</dbReference>
<gene>
    <name evidence="1" type="ORF">PEVE_00022702</name>
</gene>